<dbReference type="PANTHER" id="PTHR46919">
    <property type="entry name" value="ZINC FINGER, C3HC4 TYPE (RING FINGER) FAMILY PROTEIN"/>
    <property type="match status" value="1"/>
</dbReference>
<keyword evidence="2" id="KW-1185">Reference proteome</keyword>
<reference evidence="1" key="1">
    <citation type="submission" date="2021-06" db="EMBL/GenBank/DDBJ databases">
        <authorList>
            <person name="Kallberg Y."/>
            <person name="Tangrot J."/>
            <person name="Rosling A."/>
        </authorList>
    </citation>
    <scope>NUCLEOTIDE SEQUENCE</scope>
    <source>
        <strain evidence="1">UK204</strain>
    </source>
</reference>
<sequence length="296" mass="34456">NPEIERYFKTVKFVPNKSLTTFVKVNQLYDMDNFLFRNIFAGSDKFLPPNLQNNATSLEALTRIGLKSQINGDTFIECAQEVESQIIQNRFSISLIKIRAKELILYMYEHIETLDFDDEQLEQILDIKFVLSDKNLPVQFYQSPKETSGFETFGNICRQEYKKICWTQCPIFDKSIEPTALFNEYYPEIGIPCTESIINHWFFVAENIESWKSSKNEKKIKSVIKNIYESMIERSDESDLIESNISDPKKKLFLNDENPFDKNNCVAGKELIIGDDFKGVKEFLMPYEELLFLAGA</sequence>
<gene>
    <name evidence="1" type="ORF">FCALED_LOCUS17200</name>
</gene>
<protein>
    <submittedName>
        <fullName evidence="1">13368_t:CDS:1</fullName>
    </submittedName>
</protein>
<name>A0A9N9NXD8_9GLOM</name>
<feature type="non-terminal residue" evidence="1">
    <location>
        <position position="296"/>
    </location>
</feature>
<dbReference type="Proteomes" id="UP000789570">
    <property type="component" value="Unassembled WGS sequence"/>
</dbReference>
<dbReference type="PANTHER" id="PTHR46919:SF2">
    <property type="entry name" value="SACSIN"/>
    <property type="match status" value="1"/>
</dbReference>
<proteinExistence type="predicted"/>
<accession>A0A9N9NXD8</accession>
<organism evidence="1 2">
    <name type="scientific">Funneliformis caledonium</name>
    <dbReference type="NCBI Taxonomy" id="1117310"/>
    <lineage>
        <taxon>Eukaryota</taxon>
        <taxon>Fungi</taxon>
        <taxon>Fungi incertae sedis</taxon>
        <taxon>Mucoromycota</taxon>
        <taxon>Glomeromycotina</taxon>
        <taxon>Glomeromycetes</taxon>
        <taxon>Glomerales</taxon>
        <taxon>Glomeraceae</taxon>
        <taxon>Funneliformis</taxon>
    </lineage>
</organism>
<comment type="caution">
    <text evidence="1">The sequence shown here is derived from an EMBL/GenBank/DDBJ whole genome shotgun (WGS) entry which is preliminary data.</text>
</comment>
<evidence type="ECO:0000313" key="2">
    <source>
        <dbReference type="Proteomes" id="UP000789570"/>
    </source>
</evidence>
<feature type="non-terminal residue" evidence="1">
    <location>
        <position position="1"/>
    </location>
</feature>
<dbReference type="EMBL" id="CAJVPQ010024794">
    <property type="protein sequence ID" value="CAG8765496.1"/>
    <property type="molecule type" value="Genomic_DNA"/>
</dbReference>
<dbReference type="AlphaFoldDB" id="A0A9N9NXD8"/>
<evidence type="ECO:0000313" key="1">
    <source>
        <dbReference type="EMBL" id="CAG8765496.1"/>
    </source>
</evidence>
<dbReference type="OrthoDB" id="2355810at2759"/>